<dbReference type="PANTHER" id="PTHR20854:SF4">
    <property type="entry name" value="INOSITOL-1-MONOPHOSPHATASE-RELATED"/>
    <property type="match status" value="1"/>
</dbReference>
<dbReference type="EMBL" id="JBHSDU010000015">
    <property type="protein sequence ID" value="MFC4313396.1"/>
    <property type="molecule type" value="Genomic_DNA"/>
</dbReference>
<dbReference type="Proteomes" id="UP001595904">
    <property type="component" value="Unassembled WGS sequence"/>
</dbReference>
<comment type="similarity">
    <text evidence="1">Belongs to the inositol monophosphatase superfamily.</text>
</comment>
<organism evidence="5 6">
    <name type="scientific">Steroidobacter flavus</name>
    <dbReference type="NCBI Taxonomy" id="1842136"/>
    <lineage>
        <taxon>Bacteria</taxon>
        <taxon>Pseudomonadati</taxon>
        <taxon>Pseudomonadota</taxon>
        <taxon>Gammaproteobacteria</taxon>
        <taxon>Steroidobacterales</taxon>
        <taxon>Steroidobacteraceae</taxon>
        <taxon>Steroidobacter</taxon>
    </lineage>
</organism>
<dbReference type="InterPro" id="IPR020583">
    <property type="entry name" value="Inositol_monoP_metal-BS"/>
</dbReference>
<protein>
    <submittedName>
        <fullName evidence="5">Inositol monophosphatase family protein</fullName>
    </submittedName>
</protein>
<dbReference type="InterPro" id="IPR020550">
    <property type="entry name" value="Inositol_monophosphatase_CS"/>
</dbReference>
<dbReference type="Gene3D" id="3.30.540.10">
    <property type="entry name" value="Fructose-1,6-Bisphosphatase, subunit A, domain 1"/>
    <property type="match status" value="1"/>
</dbReference>
<keyword evidence="3" id="KW-0378">Hydrolase</keyword>
<dbReference type="SUPFAM" id="SSF56655">
    <property type="entry name" value="Carbohydrate phosphatase"/>
    <property type="match status" value="1"/>
</dbReference>
<dbReference type="RefSeq" id="WP_380603675.1">
    <property type="nucleotide sequence ID" value="NZ_JBHSDU010000015.1"/>
</dbReference>
<sequence>MLSDLVKVTHDVGARILQCRAEGNLAGDWQGTQFKAVADTIADECMRAGLLRIADIPVVSEEDLASQSLERPKRYWLIDPIDGTASFVHGFSGFVCQAALIEDGQAVLAAVHAPALENTYAAQRGKGATLNGRPITTRKADRDDVILVDNYPEPRGLAARVFRDLPCSKYLESGSIGLKICLVAQGAADLFAKDVPLRDWDVAAPQLILSEAGGVLRRFDGEAFVLAGPFEKLGLIAAASPALQARVSEVVALDRAQTKA</sequence>
<dbReference type="PANTHER" id="PTHR20854">
    <property type="entry name" value="INOSITOL MONOPHOSPHATASE"/>
    <property type="match status" value="1"/>
</dbReference>
<dbReference type="PRINTS" id="PR00377">
    <property type="entry name" value="IMPHPHTASES"/>
</dbReference>
<evidence type="ECO:0000256" key="3">
    <source>
        <dbReference type="ARBA" id="ARBA00022801"/>
    </source>
</evidence>
<keyword evidence="6" id="KW-1185">Reference proteome</keyword>
<evidence type="ECO:0000313" key="6">
    <source>
        <dbReference type="Proteomes" id="UP001595904"/>
    </source>
</evidence>
<accession>A0ABV8T0F7</accession>
<evidence type="ECO:0000256" key="1">
    <source>
        <dbReference type="ARBA" id="ARBA00009759"/>
    </source>
</evidence>
<gene>
    <name evidence="5" type="ORF">ACFPN2_30245</name>
</gene>
<name>A0ABV8T0F7_9GAMM</name>
<proteinExistence type="inferred from homology"/>
<comment type="caution">
    <text evidence="5">The sequence shown here is derived from an EMBL/GenBank/DDBJ whole genome shotgun (WGS) entry which is preliminary data.</text>
</comment>
<evidence type="ECO:0000256" key="2">
    <source>
        <dbReference type="ARBA" id="ARBA00022723"/>
    </source>
</evidence>
<reference evidence="6" key="1">
    <citation type="journal article" date="2019" name="Int. J. Syst. Evol. Microbiol.">
        <title>The Global Catalogue of Microorganisms (GCM) 10K type strain sequencing project: providing services to taxonomists for standard genome sequencing and annotation.</title>
        <authorList>
            <consortium name="The Broad Institute Genomics Platform"/>
            <consortium name="The Broad Institute Genome Sequencing Center for Infectious Disease"/>
            <person name="Wu L."/>
            <person name="Ma J."/>
        </authorList>
    </citation>
    <scope>NUCLEOTIDE SEQUENCE [LARGE SCALE GENOMIC DNA]</scope>
    <source>
        <strain evidence="6">CGMCC 1.10759</strain>
    </source>
</reference>
<dbReference type="InterPro" id="IPR000760">
    <property type="entry name" value="Inositol_monophosphatase-like"/>
</dbReference>
<dbReference type="Gene3D" id="3.40.190.80">
    <property type="match status" value="1"/>
</dbReference>
<dbReference type="PROSITE" id="PS00630">
    <property type="entry name" value="IMP_2"/>
    <property type="match status" value="1"/>
</dbReference>
<dbReference type="PROSITE" id="PS00629">
    <property type="entry name" value="IMP_1"/>
    <property type="match status" value="1"/>
</dbReference>
<evidence type="ECO:0000313" key="5">
    <source>
        <dbReference type="EMBL" id="MFC4313396.1"/>
    </source>
</evidence>
<dbReference type="Pfam" id="PF00459">
    <property type="entry name" value="Inositol_P"/>
    <property type="match status" value="1"/>
</dbReference>
<keyword evidence="4" id="KW-0460">Magnesium</keyword>
<keyword evidence="2" id="KW-0479">Metal-binding</keyword>
<evidence type="ECO:0000256" key="4">
    <source>
        <dbReference type="ARBA" id="ARBA00022842"/>
    </source>
</evidence>